<comment type="caution">
    <text evidence="7">The sequence shown here is derived from an EMBL/GenBank/DDBJ whole genome shotgun (WGS) entry which is preliminary data.</text>
</comment>
<organism evidence="7 8">
    <name type="scientific">Nocardioides imazamoxiresistens</name>
    <dbReference type="NCBI Taxonomy" id="3231893"/>
    <lineage>
        <taxon>Bacteria</taxon>
        <taxon>Bacillati</taxon>
        <taxon>Actinomycetota</taxon>
        <taxon>Actinomycetes</taxon>
        <taxon>Propionibacteriales</taxon>
        <taxon>Nocardioidaceae</taxon>
        <taxon>Nocardioides</taxon>
    </lineage>
</organism>
<dbReference type="Pfam" id="PF01040">
    <property type="entry name" value="UbiA"/>
    <property type="match status" value="1"/>
</dbReference>
<keyword evidence="4 6" id="KW-0472">Membrane</keyword>
<evidence type="ECO:0000313" key="7">
    <source>
        <dbReference type="EMBL" id="MDT9594161.1"/>
    </source>
</evidence>
<name>A0ABU3PY43_9ACTN</name>
<dbReference type="EMBL" id="JAVYII010000006">
    <property type="protein sequence ID" value="MDT9594161.1"/>
    <property type="molecule type" value="Genomic_DNA"/>
</dbReference>
<feature type="region of interest" description="Disordered" evidence="5">
    <location>
        <begin position="1"/>
        <end position="38"/>
    </location>
</feature>
<dbReference type="InterPro" id="IPR044878">
    <property type="entry name" value="UbiA_sf"/>
</dbReference>
<evidence type="ECO:0000256" key="1">
    <source>
        <dbReference type="ARBA" id="ARBA00004141"/>
    </source>
</evidence>
<evidence type="ECO:0000256" key="5">
    <source>
        <dbReference type="SAM" id="MobiDB-lite"/>
    </source>
</evidence>
<gene>
    <name evidence="7" type="ORF">RDV89_13845</name>
</gene>
<sequence>MAAATTSDEDATTTASPTAPTAPVEDAPSPGGASRGATARARLAASFGRGDGSATPLPYLGTLVALVQASHPRQLVLTAGGVALAAFLAGRPLGEVALVLATVAVGQAVLGWHNDIVDAEDDARAGRPGKPLATGRLDVPTAWFAVAVGALALVPLAVANGYLAAVAYALSVAVGLVGNVVLRGGPLSWLPWAVAYALYPAYLSFGGLGGQHEGEAPTWALVALSAVLGVCVHVLRALPGLVQDNRDRRRHLPLRLAVRTGAPRLLVLTMVATAVVVGGLAAVGATLGLTA</sequence>
<feature type="transmembrane region" description="Helical" evidence="6">
    <location>
        <begin position="220"/>
        <end position="242"/>
    </location>
</feature>
<keyword evidence="2 6" id="KW-0812">Transmembrane</keyword>
<keyword evidence="8" id="KW-1185">Reference proteome</keyword>
<reference evidence="7 8" key="1">
    <citation type="submission" date="2023-08" db="EMBL/GenBank/DDBJ databases">
        <title>Nocardioides seae sp. nov., a bacterium isolated from a soil.</title>
        <authorList>
            <person name="Wang X."/>
        </authorList>
    </citation>
    <scope>NUCLEOTIDE SEQUENCE [LARGE SCALE GENOMIC DNA]</scope>
    <source>
        <strain evidence="7 8">YZH12</strain>
    </source>
</reference>
<dbReference type="RefSeq" id="WP_315733656.1">
    <property type="nucleotide sequence ID" value="NZ_JAVYII010000006.1"/>
</dbReference>
<feature type="transmembrane region" description="Helical" evidence="6">
    <location>
        <begin position="265"/>
        <end position="289"/>
    </location>
</feature>
<dbReference type="Proteomes" id="UP001268542">
    <property type="component" value="Unassembled WGS sequence"/>
</dbReference>
<evidence type="ECO:0000256" key="6">
    <source>
        <dbReference type="SAM" id="Phobius"/>
    </source>
</evidence>
<evidence type="ECO:0000256" key="4">
    <source>
        <dbReference type="ARBA" id="ARBA00023136"/>
    </source>
</evidence>
<evidence type="ECO:0000313" key="8">
    <source>
        <dbReference type="Proteomes" id="UP001268542"/>
    </source>
</evidence>
<feature type="transmembrane region" description="Helical" evidence="6">
    <location>
        <begin position="189"/>
        <end position="208"/>
    </location>
</feature>
<keyword evidence="3 6" id="KW-1133">Transmembrane helix</keyword>
<dbReference type="Gene3D" id="1.10.357.140">
    <property type="entry name" value="UbiA prenyltransferase"/>
    <property type="match status" value="1"/>
</dbReference>
<proteinExistence type="predicted"/>
<protein>
    <submittedName>
        <fullName evidence="7">UbiA family prenyltransferase</fullName>
    </submittedName>
</protein>
<comment type="subcellular location">
    <subcellularLocation>
        <location evidence="1">Membrane</location>
        <topology evidence="1">Multi-pass membrane protein</topology>
    </subcellularLocation>
</comment>
<dbReference type="InterPro" id="IPR000537">
    <property type="entry name" value="UbiA_prenyltransferase"/>
</dbReference>
<feature type="transmembrane region" description="Helical" evidence="6">
    <location>
        <begin position="137"/>
        <end position="156"/>
    </location>
</feature>
<feature type="transmembrane region" description="Helical" evidence="6">
    <location>
        <begin position="162"/>
        <end position="182"/>
    </location>
</feature>
<evidence type="ECO:0000256" key="2">
    <source>
        <dbReference type="ARBA" id="ARBA00022692"/>
    </source>
</evidence>
<evidence type="ECO:0000256" key="3">
    <source>
        <dbReference type="ARBA" id="ARBA00022989"/>
    </source>
</evidence>
<accession>A0ABU3PY43</accession>